<gene>
    <name evidence="3" type="primary">TCP11</name>
</gene>
<dbReference type="Pfam" id="PF05794">
    <property type="entry name" value="Tcp11"/>
    <property type="match status" value="1"/>
</dbReference>
<dbReference type="GO" id="GO:0001669">
    <property type="term" value="C:acrosomal vesicle"/>
    <property type="evidence" value="ECO:0007669"/>
    <property type="project" value="Ensembl"/>
</dbReference>
<dbReference type="GO" id="GO:0007281">
    <property type="term" value="P:germ cell development"/>
    <property type="evidence" value="ECO:0007669"/>
    <property type="project" value="Ensembl"/>
</dbReference>
<dbReference type="GeneTree" id="ENSGT00940000161869"/>
<dbReference type="GO" id="GO:0036126">
    <property type="term" value="C:sperm flagellum"/>
    <property type="evidence" value="ECO:0007669"/>
    <property type="project" value="Ensembl"/>
</dbReference>
<dbReference type="PANTHER" id="PTHR12832:SF14">
    <property type="entry name" value="T-COMPLEX PROTEIN 11 HOMOLOG"/>
    <property type="match status" value="1"/>
</dbReference>
<comment type="similarity">
    <text evidence="1">Belongs to the TCP11 family.</text>
</comment>
<dbReference type="Ensembl" id="ENSANAT00000032648.1">
    <property type="protein sequence ID" value="ENSANAP00000014814.1"/>
    <property type="gene ID" value="ENSANAG00000025285.1"/>
</dbReference>
<dbReference type="STRING" id="37293.ENSANAP00000014814"/>
<name>A0A2K5D1I8_AOTNA</name>
<dbReference type="GO" id="GO:0010737">
    <property type="term" value="P:protein kinase A signaling"/>
    <property type="evidence" value="ECO:0007669"/>
    <property type="project" value="TreeGrafter"/>
</dbReference>
<feature type="compositionally biased region" description="Low complexity" evidence="2">
    <location>
        <begin position="252"/>
        <end position="267"/>
    </location>
</feature>
<sequence length="501" mass="55717">PQRGGGDTISKMPDVEESVPPKDPGDSEGGSCKPETAGLPQEDKSVLSVTGLTETVNEVSKLSSEIGMNHDYMEEKVLPPSKVKETIHNAFWDRLKEQLSATPPDFSCVLELLKEIKICKCKILLSLLLPRQNCLRIEIEETLDMDLLKEEAEHGALKYVLNMMALLCVPVRDEAVQKLENITDPVWLLRGIFQVLGLMKMDMVNYTIQSLQPHLQEHSIQYEWAKFQELLNKQPSLLNHTTKWLTQAAADLTTSPPTCPDTSDSSSVAGPSPNEAAKNPEPLSPTMVLSQGFLNLLLWDPENEEFPETLLMDRTRLQELESQLHQLTIMASVLLVASSFSGSILFGSPQFVDKLKRITKSLLEDFHSRPEEAILSVSEQVSQEIHQSLKNMGLAALSSDNATSLMGQLQNIAKKENCVLSVIGNQWIHLFLKCCLVLGVQRSLLDLPGGLTLIEAELAELGQKFINLTHQNQEVFGPYYTEILKTRISPAQALETKVESV</sequence>
<evidence type="ECO:0000313" key="3">
    <source>
        <dbReference type="Ensembl" id="ENSANAP00000014814.1"/>
    </source>
</evidence>
<organism evidence="3 4">
    <name type="scientific">Aotus nancymaae</name>
    <name type="common">Ma's night monkey</name>
    <dbReference type="NCBI Taxonomy" id="37293"/>
    <lineage>
        <taxon>Eukaryota</taxon>
        <taxon>Metazoa</taxon>
        <taxon>Chordata</taxon>
        <taxon>Craniata</taxon>
        <taxon>Vertebrata</taxon>
        <taxon>Euteleostomi</taxon>
        <taxon>Mammalia</taxon>
        <taxon>Eutheria</taxon>
        <taxon>Euarchontoglires</taxon>
        <taxon>Primates</taxon>
        <taxon>Haplorrhini</taxon>
        <taxon>Platyrrhini</taxon>
        <taxon>Aotidae</taxon>
        <taxon>Aotus</taxon>
    </lineage>
</organism>
<reference evidence="3" key="2">
    <citation type="submission" date="2025-09" db="UniProtKB">
        <authorList>
            <consortium name="Ensembl"/>
        </authorList>
    </citation>
    <scope>IDENTIFICATION</scope>
</reference>
<proteinExistence type="inferred from homology"/>
<evidence type="ECO:0000313" key="4">
    <source>
        <dbReference type="Proteomes" id="UP000233020"/>
    </source>
</evidence>
<dbReference type="PANTHER" id="PTHR12832">
    <property type="entry name" value="TESTIS-SPECIFIC PROTEIN PBS13 T-COMPLEX 11"/>
    <property type="match status" value="1"/>
</dbReference>
<dbReference type="AlphaFoldDB" id="A0A2K5D1I8"/>
<reference evidence="3" key="1">
    <citation type="submission" date="2025-08" db="UniProtKB">
        <authorList>
            <consortium name="Ensembl"/>
        </authorList>
    </citation>
    <scope>IDENTIFICATION</scope>
</reference>
<evidence type="ECO:0000256" key="2">
    <source>
        <dbReference type="SAM" id="MobiDB-lite"/>
    </source>
</evidence>
<feature type="region of interest" description="Disordered" evidence="2">
    <location>
        <begin position="1"/>
        <end position="46"/>
    </location>
</feature>
<dbReference type="InterPro" id="IPR008862">
    <property type="entry name" value="Tcp11"/>
</dbReference>
<dbReference type="Proteomes" id="UP000233020">
    <property type="component" value="Unplaced"/>
</dbReference>
<protein>
    <submittedName>
        <fullName evidence="3">T-complex 11</fullName>
    </submittedName>
</protein>
<feature type="region of interest" description="Disordered" evidence="2">
    <location>
        <begin position="252"/>
        <end position="284"/>
    </location>
</feature>
<evidence type="ECO:0000256" key="1">
    <source>
        <dbReference type="ARBA" id="ARBA00010954"/>
    </source>
</evidence>
<keyword evidence="4" id="KW-1185">Reference proteome</keyword>
<accession>A0A2K5D1I8</accession>
<dbReference type="GO" id="GO:1902490">
    <property type="term" value="P:regulation of sperm capacitation"/>
    <property type="evidence" value="ECO:0007669"/>
    <property type="project" value="TreeGrafter"/>
</dbReference>